<sequence>MPNGTYKTIYDKQFSDYPEFIFEITDDSLFTEEQRFKIERSEYGTFSIEYPEINQDSLTDFQKTLHNYSKDNFYRITTCNGNYYKFENMVNLHITISTGTFIKLN</sequence>
<comment type="caution">
    <text evidence="1">The sequence shown here is derived from an EMBL/GenBank/DDBJ whole genome shotgun (WGS) entry which is preliminary data.</text>
</comment>
<proteinExistence type="predicted"/>
<name>A0A084K0G7_NONUL</name>
<organism evidence="1 2">
    <name type="scientific">Nonlabens ulvanivorans</name>
    <name type="common">Persicivirga ulvanivorans</name>
    <dbReference type="NCBI Taxonomy" id="906888"/>
    <lineage>
        <taxon>Bacteria</taxon>
        <taxon>Pseudomonadati</taxon>
        <taxon>Bacteroidota</taxon>
        <taxon>Flavobacteriia</taxon>
        <taxon>Flavobacteriales</taxon>
        <taxon>Flavobacteriaceae</taxon>
        <taxon>Nonlabens</taxon>
    </lineage>
</organism>
<gene>
    <name evidence="1" type="ORF">IL45_00280</name>
</gene>
<dbReference type="EMBL" id="JPJI01000003">
    <property type="protein sequence ID" value="KEZ94701.1"/>
    <property type="molecule type" value="Genomic_DNA"/>
</dbReference>
<evidence type="ECO:0000313" key="2">
    <source>
        <dbReference type="Proteomes" id="UP000028531"/>
    </source>
</evidence>
<reference evidence="1 2" key="1">
    <citation type="submission" date="2014-07" db="EMBL/GenBank/DDBJ databases">
        <title>Draft genome sequence of Nonlabens ulvanivorans, an ulvan degrading bacterium.</title>
        <authorList>
            <person name="Kopel M."/>
            <person name="Helbert W."/>
            <person name="Henrissat B."/>
            <person name="Doniger T."/>
            <person name="Banin E."/>
        </authorList>
    </citation>
    <scope>NUCLEOTIDE SEQUENCE [LARGE SCALE GENOMIC DNA]</scope>
    <source>
        <strain evidence="1 2">PLR</strain>
    </source>
</reference>
<protein>
    <submittedName>
        <fullName evidence="1">Uncharacterized protein</fullName>
    </submittedName>
</protein>
<dbReference type="AlphaFoldDB" id="A0A084K0G7"/>
<dbReference type="Proteomes" id="UP000028531">
    <property type="component" value="Unassembled WGS sequence"/>
</dbReference>
<accession>A0A084K0G7</accession>
<evidence type="ECO:0000313" key="1">
    <source>
        <dbReference type="EMBL" id="KEZ94701.1"/>
    </source>
</evidence>